<dbReference type="Proteomes" id="UP000028703">
    <property type="component" value="Unassembled WGS sequence"/>
</dbReference>
<accession>A0A085ZCH8</accession>
<proteinExistence type="predicted"/>
<protein>
    <submittedName>
        <fullName evidence="1">Uncharacterized protein</fullName>
    </submittedName>
</protein>
<dbReference type="RefSeq" id="WP_034705941.1">
    <property type="nucleotide sequence ID" value="NZ_JPRO01000013.1"/>
</dbReference>
<evidence type="ECO:0000313" key="1">
    <source>
        <dbReference type="EMBL" id="KFF02142.1"/>
    </source>
</evidence>
<evidence type="ECO:0000313" key="2">
    <source>
        <dbReference type="Proteomes" id="UP000028703"/>
    </source>
</evidence>
<name>A0A085ZCH8_9FLAO</name>
<comment type="caution">
    <text evidence="1">The sequence shown here is derived from an EMBL/GenBank/DDBJ whole genome shotgun (WGS) entry which is preliminary data.</text>
</comment>
<sequence>MIFENDTLIHSGLNDKNNMIENESLFPSVINSYGVTAFLIKSLEKIKNNAKCDILKNVIDTYIKEYILNIVEYHGESTVSPENLTTEINIENSSFTLYAKTAYYKVLKEEEYLNKLLSTLEKDRAKTE</sequence>
<dbReference type="OrthoDB" id="1268678at2"/>
<dbReference type="AlphaFoldDB" id="A0A085ZCH8"/>
<organism evidence="1 2">
    <name type="scientific">Chryseobacterium luteum</name>
    <dbReference type="NCBI Taxonomy" id="421531"/>
    <lineage>
        <taxon>Bacteria</taxon>
        <taxon>Pseudomonadati</taxon>
        <taxon>Bacteroidota</taxon>
        <taxon>Flavobacteriia</taxon>
        <taxon>Flavobacteriales</taxon>
        <taxon>Weeksellaceae</taxon>
        <taxon>Chryseobacterium group</taxon>
        <taxon>Chryseobacterium</taxon>
    </lineage>
</organism>
<dbReference type="EMBL" id="JPRO01000013">
    <property type="protein sequence ID" value="KFF02142.1"/>
    <property type="molecule type" value="Genomic_DNA"/>
</dbReference>
<keyword evidence="2" id="KW-1185">Reference proteome</keyword>
<dbReference type="eggNOG" id="ENOG502ZZSD">
    <property type="taxonomic scope" value="Bacteria"/>
</dbReference>
<gene>
    <name evidence="1" type="ORF">IX38_14530</name>
</gene>
<dbReference type="STRING" id="421531.IX38_14530"/>
<reference evidence="1 2" key="1">
    <citation type="submission" date="2014-07" db="EMBL/GenBank/DDBJ databases">
        <title>Genome of Chryseobacterium luteum DSM 18605.</title>
        <authorList>
            <person name="Stropko S.J."/>
            <person name="Pipes S.E."/>
            <person name="Newman J.D."/>
        </authorList>
    </citation>
    <scope>NUCLEOTIDE SEQUENCE [LARGE SCALE GENOMIC DNA]</scope>
    <source>
        <strain evidence="1 2">DSM 18605</strain>
    </source>
</reference>